<evidence type="ECO:0000256" key="5">
    <source>
        <dbReference type="ARBA" id="ARBA00022777"/>
    </source>
</evidence>
<dbReference type="InterPro" id="IPR003661">
    <property type="entry name" value="HisK_dim/P_dom"/>
</dbReference>
<dbReference type="Pfam" id="PF13426">
    <property type="entry name" value="PAS_9"/>
    <property type="match status" value="1"/>
</dbReference>
<dbReference type="CDD" id="cd00130">
    <property type="entry name" value="PAS"/>
    <property type="match status" value="1"/>
</dbReference>
<dbReference type="Proteomes" id="UP000294850">
    <property type="component" value="Unassembled WGS sequence"/>
</dbReference>
<comment type="caution">
    <text evidence="9">The sequence shown here is derived from an EMBL/GenBank/DDBJ whole genome shotgun (WGS) entry which is preliminary data.</text>
</comment>
<dbReference type="Pfam" id="PF00512">
    <property type="entry name" value="HisKA"/>
    <property type="match status" value="1"/>
</dbReference>
<feature type="domain" description="Histidine kinase" evidence="7">
    <location>
        <begin position="327"/>
        <end position="554"/>
    </location>
</feature>
<dbReference type="InterPro" id="IPR005467">
    <property type="entry name" value="His_kinase_dom"/>
</dbReference>
<reference evidence="9 10" key="1">
    <citation type="submission" date="2019-03" db="EMBL/GenBank/DDBJ databases">
        <title>Dyadobacter AR-3-6 sp. nov., isolated from arctic soil.</title>
        <authorList>
            <person name="Chaudhary D.K."/>
        </authorList>
    </citation>
    <scope>NUCLEOTIDE SEQUENCE [LARGE SCALE GENOMIC DNA]</scope>
    <source>
        <strain evidence="9 10">AR-3-6</strain>
    </source>
</reference>
<dbReference type="InterPro" id="IPR036890">
    <property type="entry name" value="HATPase_C_sf"/>
</dbReference>
<name>A0A4R5DTJ5_9BACT</name>
<dbReference type="SUPFAM" id="SSF55874">
    <property type="entry name" value="ATPase domain of HSP90 chaperone/DNA topoisomerase II/histidine kinase"/>
    <property type="match status" value="1"/>
</dbReference>
<keyword evidence="10" id="KW-1185">Reference proteome</keyword>
<organism evidence="9 10">
    <name type="scientific">Dyadobacter psychrotolerans</name>
    <dbReference type="NCBI Taxonomy" id="2541721"/>
    <lineage>
        <taxon>Bacteria</taxon>
        <taxon>Pseudomonadati</taxon>
        <taxon>Bacteroidota</taxon>
        <taxon>Cytophagia</taxon>
        <taxon>Cytophagales</taxon>
        <taxon>Spirosomataceae</taxon>
        <taxon>Dyadobacter</taxon>
    </lineage>
</organism>
<dbReference type="SUPFAM" id="SSF47384">
    <property type="entry name" value="Homodimeric domain of signal transducing histidine kinase"/>
    <property type="match status" value="1"/>
</dbReference>
<dbReference type="Gene3D" id="3.30.565.10">
    <property type="entry name" value="Histidine kinase-like ATPase, C-terminal domain"/>
    <property type="match status" value="1"/>
</dbReference>
<dbReference type="SMART" id="SM00388">
    <property type="entry name" value="HisKA"/>
    <property type="match status" value="1"/>
</dbReference>
<dbReference type="PANTHER" id="PTHR43304">
    <property type="entry name" value="PHYTOCHROME-LIKE PROTEIN CPH1"/>
    <property type="match status" value="1"/>
</dbReference>
<evidence type="ECO:0000256" key="6">
    <source>
        <dbReference type="SAM" id="Coils"/>
    </source>
</evidence>
<sequence length="564" mass="63825">MMHQISVFNLENDQDIVLAHKRSMQLAEMCGLGLVAQTSLATAVSEIARFMIEIQAHASIRLSLGKAPMNLSAICASIYSPSINNIDISNEKFQYAKRLVNEFVVSSTEVCMYLELPRNVAFNTSFIDKCKNRFKNSQPISPYDEVKRKNAELQQMADSLLQSENRYQQLTNSLPLMMFILAEDGQMLYANEWFLNFTGKNLQSLNKTNWLNWLSVHHVQVDFESLRQLLELKQAFQQEVLLTTLDGSTVWHLLSLTPQGNDLKQENIQWFGFIVNIHAQKVVEKTLRDNQELIQIKIAMEAHEKQLDQTIQELNRSNQELARYAYVASHDLQEPTRKIILLSSMIMDRYKSTIPPEANGLLDRIKGSADRMQALVTDLLVYSRIDSGERKLDEHAELSDIVSVASENLEFTIREVNARINLNGSYVLLGNTIQLQQLFQNLIGNAVKFAGMGLVPVININAQPLSHLQVASLNLPGSDWLSIDVCDNGIGFDESFAERIFEVFQRLHSRTQYTGTGIGLSICKKIVELHGGRISVTSEEGKGSVFTLTLPYLPTLVNWTNPRM</sequence>
<keyword evidence="4" id="KW-0808">Transferase</keyword>
<dbReference type="InterPro" id="IPR052162">
    <property type="entry name" value="Sensor_kinase/Photoreceptor"/>
</dbReference>
<dbReference type="Gene3D" id="1.10.287.130">
    <property type="match status" value="1"/>
</dbReference>
<evidence type="ECO:0000256" key="3">
    <source>
        <dbReference type="ARBA" id="ARBA00022553"/>
    </source>
</evidence>
<evidence type="ECO:0000313" key="9">
    <source>
        <dbReference type="EMBL" id="TDE15620.1"/>
    </source>
</evidence>
<evidence type="ECO:0000259" key="8">
    <source>
        <dbReference type="PROSITE" id="PS50112"/>
    </source>
</evidence>
<dbReference type="OrthoDB" id="9766459at2"/>
<evidence type="ECO:0000256" key="4">
    <source>
        <dbReference type="ARBA" id="ARBA00022679"/>
    </source>
</evidence>
<dbReference type="Pfam" id="PF02518">
    <property type="entry name" value="HATPase_c"/>
    <property type="match status" value="1"/>
</dbReference>
<feature type="coiled-coil region" evidence="6">
    <location>
        <begin position="293"/>
        <end position="320"/>
    </location>
</feature>
<evidence type="ECO:0000313" key="10">
    <source>
        <dbReference type="Proteomes" id="UP000294850"/>
    </source>
</evidence>
<dbReference type="PRINTS" id="PR00344">
    <property type="entry name" value="BCTRLSENSOR"/>
</dbReference>
<dbReference type="NCBIfam" id="TIGR00229">
    <property type="entry name" value="sensory_box"/>
    <property type="match status" value="1"/>
</dbReference>
<dbReference type="InterPro" id="IPR000014">
    <property type="entry name" value="PAS"/>
</dbReference>
<keyword evidence="3" id="KW-0597">Phosphoprotein</keyword>
<dbReference type="SUPFAM" id="SSF55785">
    <property type="entry name" value="PYP-like sensor domain (PAS domain)"/>
    <property type="match status" value="1"/>
</dbReference>
<dbReference type="CDD" id="cd00082">
    <property type="entry name" value="HisKA"/>
    <property type="match status" value="1"/>
</dbReference>
<dbReference type="PROSITE" id="PS50112">
    <property type="entry name" value="PAS"/>
    <property type="match status" value="1"/>
</dbReference>
<dbReference type="InterPro" id="IPR036097">
    <property type="entry name" value="HisK_dim/P_sf"/>
</dbReference>
<dbReference type="InterPro" id="IPR035965">
    <property type="entry name" value="PAS-like_dom_sf"/>
</dbReference>
<evidence type="ECO:0000256" key="2">
    <source>
        <dbReference type="ARBA" id="ARBA00012438"/>
    </source>
</evidence>
<dbReference type="SMART" id="SM00091">
    <property type="entry name" value="PAS"/>
    <property type="match status" value="1"/>
</dbReference>
<accession>A0A4R5DTJ5</accession>
<evidence type="ECO:0000259" key="7">
    <source>
        <dbReference type="PROSITE" id="PS50109"/>
    </source>
</evidence>
<feature type="coiled-coil region" evidence="6">
    <location>
        <begin position="143"/>
        <end position="173"/>
    </location>
</feature>
<comment type="catalytic activity">
    <reaction evidence="1">
        <text>ATP + protein L-histidine = ADP + protein N-phospho-L-histidine.</text>
        <dbReference type="EC" id="2.7.13.3"/>
    </reaction>
</comment>
<dbReference type="AlphaFoldDB" id="A0A4R5DTJ5"/>
<dbReference type="SMART" id="SM00387">
    <property type="entry name" value="HATPase_c"/>
    <property type="match status" value="1"/>
</dbReference>
<dbReference type="GO" id="GO:0000155">
    <property type="term" value="F:phosphorelay sensor kinase activity"/>
    <property type="evidence" value="ECO:0007669"/>
    <property type="project" value="InterPro"/>
</dbReference>
<protein>
    <recommendedName>
        <fullName evidence="2">histidine kinase</fullName>
        <ecNumber evidence="2">2.7.13.3</ecNumber>
    </recommendedName>
</protein>
<feature type="domain" description="PAS" evidence="8">
    <location>
        <begin position="163"/>
        <end position="199"/>
    </location>
</feature>
<keyword evidence="5 9" id="KW-0418">Kinase</keyword>
<dbReference type="PANTHER" id="PTHR43304:SF1">
    <property type="entry name" value="PAC DOMAIN-CONTAINING PROTEIN"/>
    <property type="match status" value="1"/>
</dbReference>
<dbReference type="RefSeq" id="WP_131958882.1">
    <property type="nucleotide sequence ID" value="NZ_SMFL01000004.1"/>
</dbReference>
<dbReference type="Gene3D" id="3.30.450.20">
    <property type="entry name" value="PAS domain"/>
    <property type="match status" value="1"/>
</dbReference>
<dbReference type="EMBL" id="SMFL01000004">
    <property type="protein sequence ID" value="TDE15620.1"/>
    <property type="molecule type" value="Genomic_DNA"/>
</dbReference>
<proteinExistence type="predicted"/>
<gene>
    <name evidence="9" type="ORF">E0F88_14055</name>
</gene>
<dbReference type="InterPro" id="IPR003594">
    <property type="entry name" value="HATPase_dom"/>
</dbReference>
<keyword evidence="6" id="KW-0175">Coiled coil</keyword>
<dbReference type="InterPro" id="IPR004358">
    <property type="entry name" value="Sig_transdc_His_kin-like_C"/>
</dbReference>
<dbReference type="EC" id="2.7.13.3" evidence="2"/>
<dbReference type="PROSITE" id="PS50109">
    <property type="entry name" value="HIS_KIN"/>
    <property type="match status" value="1"/>
</dbReference>
<evidence type="ECO:0000256" key="1">
    <source>
        <dbReference type="ARBA" id="ARBA00000085"/>
    </source>
</evidence>